<keyword evidence="1" id="KW-0614">Plasmid</keyword>
<name>A0A1L5NQX7_9HYPH</name>
<dbReference type="Proteomes" id="UP000184749">
    <property type="component" value="Plasmid pRgalIE4872c"/>
</dbReference>
<sequence length="66" mass="7321">MARFLLSRDVFGDHVARTVPKGKTVSTQRNLSGTAMNLVRHCWEDVGQLTHAVGFNESATQGVRHE</sequence>
<protein>
    <submittedName>
        <fullName evidence="1">Uncharacterized protein</fullName>
    </submittedName>
</protein>
<organism evidence="1 2">
    <name type="scientific">Rhizobium gallicum</name>
    <dbReference type="NCBI Taxonomy" id="56730"/>
    <lineage>
        <taxon>Bacteria</taxon>
        <taxon>Pseudomonadati</taxon>
        <taxon>Pseudomonadota</taxon>
        <taxon>Alphaproteobacteria</taxon>
        <taxon>Hyphomicrobiales</taxon>
        <taxon>Rhizobiaceae</taxon>
        <taxon>Rhizobium/Agrobacterium group</taxon>
        <taxon>Rhizobium</taxon>
    </lineage>
</organism>
<geneLocation type="plasmid" evidence="2">
    <name>prgalie4872c</name>
</geneLocation>
<dbReference type="AlphaFoldDB" id="A0A1L5NQX7"/>
<dbReference type="EMBL" id="CP017104">
    <property type="protein sequence ID" value="APO70272.1"/>
    <property type="molecule type" value="Genomic_DNA"/>
</dbReference>
<evidence type="ECO:0000313" key="1">
    <source>
        <dbReference type="EMBL" id="APO70272.1"/>
    </source>
</evidence>
<accession>A0A1L5NQX7</accession>
<evidence type="ECO:0000313" key="2">
    <source>
        <dbReference type="Proteomes" id="UP000184749"/>
    </source>
</evidence>
<gene>
    <name evidence="1" type="ORF">IE4872_PC00245</name>
</gene>
<proteinExistence type="predicted"/>
<reference evidence="1 2" key="1">
    <citation type="submission" date="2016-09" db="EMBL/GenBank/DDBJ databases">
        <title>The complete genome sequences of Rhizobium gallicum, symbiovars gallicum and phaseoli, symbionts associated to common bean (Phaseolus vulgaris).</title>
        <authorList>
            <person name="Bustos P."/>
            <person name="Santamaria R.I."/>
            <person name="Perez-Carrascal O.M."/>
            <person name="Juarez S."/>
            <person name="Lozano L."/>
            <person name="Martinez-Flores I."/>
            <person name="Martinez-Romero E."/>
            <person name="Cevallos M."/>
            <person name="Romero D."/>
            <person name="Davila G."/>
            <person name="Gonzalez V."/>
        </authorList>
    </citation>
    <scope>NUCLEOTIDE SEQUENCE [LARGE SCALE GENOMIC DNA]</scope>
    <source>
        <strain evidence="1 2">IE4872</strain>
        <plasmid evidence="2">prgalie4872c</plasmid>
    </source>
</reference>